<dbReference type="InterPro" id="IPR052173">
    <property type="entry name" value="Beta-lactam_resp_regulator"/>
</dbReference>
<evidence type="ECO:0000256" key="2">
    <source>
        <dbReference type="ARBA" id="ARBA00022723"/>
    </source>
</evidence>
<comment type="similarity">
    <text evidence="6">Belongs to the peptidase M48 family.</text>
</comment>
<keyword evidence="7" id="KW-0472">Membrane</keyword>
<dbReference type="EMBL" id="JBIAWJ010000001">
    <property type="protein sequence ID" value="MFF4520014.1"/>
    <property type="molecule type" value="Genomic_DNA"/>
</dbReference>
<dbReference type="RefSeq" id="WP_387882541.1">
    <property type="nucleotide sequence ID" value="NZ_JBIAWJ010000001.1"/>
</dbReference>
<feature type="transmembrane region" description="Helical" evidence="7">
    <location>
        <begin position="290"/>
        <end position="315"/>
    </location>
</feature>
<evidence type="ECO:0000313" key="9">
    <source>
        <dbReference type="EMBL" id="MFF4520014.1"/>
    </source>
</evidence>
<evidence type="ECO:0000256" key="3">
    <source>
        <dbReference type="ARBA" id="ARBA00022801"/>
    </source>
</evidence>
<name>A0ABW6U9E6_9ACTN</name>
<evidence type="ECO:0000256" key="4">
    <source>
        <dbReference type="ARBA" id="ARBA00022833"/>
    </source>
</evidence>
<reference evidence="9 10" key="1">
    <citation type="submission" date="2024-10" db="EMBL/GenBank/DDBJ databases">
        <title>The Natural Products Discovery Center: Release of the First 8490 Sequenced Strains for Exploring Actinobacteria Biosynthetic Diversity.</title>
        <authorList>
            <person name="Kalkreuter E."/>
            <person name="Kautsar S.A."/>
            <person name="Yang D."/>
            <person name="Bader C.D."/>
            <person name="Teijaro C.N."/>
            <person name="Fluegel L."/>
            <person name="Davis C.M."/>
            <person name="Simpson J.R."/>
            <person name="Lauterbach L."/>
            <person name="Steele A.D."/>
            <person name="Gui C."/>
            <person name="Meng S."/>
            <person name="Li G."/>
            <person name="Viehrig K."/>
            <person name="Ye F."/>
            <person name="Su P."/>
            <person name="Kiefer A.F."/>
            <person name="Nichols A."/>
            <person name="Cepeda A.J."/>
            <person name="Yan W."/>
            <person name="Fan B."/>
            <person name="Jiang Y."/>
            <person name="Adhikari A."/>
            <person name="Zheng C.-J."/>
            <person name="Schuster L."/>
            <person name="Cowan T.M."/>
            <person name="Smanski M.J."/>
            <person name="Chevrette M.G."/>
            <person name="De Carvalho L.P.S."/>
            <person name="Shen B."/>
        </authorList>
    </citation>
    <scope>NUCLEOTIDE SEQUENCE [LARGE SCALE GENOMIC DNA]</scope>
    <source>
        <strain evidence="9 10">NPDC001390</strain>
    </source>
</reference>
<evidence type="ECO:0000256" key="1">
    <source>
        <dbReference type="ARBA" id="ARBA00022670"/>
    </source>
</evidence>
<proteinExistence type="inferred from homology"/>
<keyword evidence="2" id="KW-0479">Metal-binding</keyword>
<dbReference type="Gene3D" id="3.30.2010.10">
    <property type="entry name" value="Metalloproteases ('zincins'), catalytic domain"/>
    <property type="match status" value="1"/>
</dbReference>
<evidence type="ECO:0000256" key="5">
    <source>
        <dbReference type="ARBA" id="ARBA00023049"/>
    </source>
</evidence>
<evidence type="ECO:0000313" key="10">
    <source>
        <dbReference type="Proteomes" id="UP001602058"/>
    </source>
</evidence>
<dbReference type="Pfam" id="PF01435">
    <property type="entry name" value="Peptidase_M48"/>
    <property type="match status" value="1"/>
</dbReference>
<evidence type="ECO:0000259" key="8">
    <source>
        <dbReference type="Pfam" id="PF01435"/>
    </source>
</evidence>
<feature type="transmembrane region" description="Helical" evidence="7">
    <location>
        <begin position="93"/>
        <end position="114"/>
    </location>
</feature>
<keyword evidence="4 6" id="KW-0862">Zinc</keyword>
<organism evidence="9 10">
    <name type="scientific">Streptomyces bluensis</name>
    <dbReference type="NCBI Taxonomy" id="33897"/>
    <lineage>
        <taxon>Bacteria</taxon>
        <taxon>Bacillati</taxon>
        <taxon>Actinomycetota</taxon>
        <taxon>Actinomycetes</taxon>
        <taxon>Kitasatosporales</taxon>
        <taxon>Streptomycetaceae</taxon>
        <taxon>Streptomyces</taxon>
    </lineage>
</organism>
<sequence length="322" mass="33841">MLVITALLAHALLLGGPLARRLAKARWVSRHPRAALRLWHAGALGLLGSVTGALVLAAHDVWEHGMVWLFHADKPLIHAAYGGAWQVRGIAEAALLALLLGAAGLSVTAVRRAVSLSRERDRHRLTADTQGGYDDGDPSIRVLAHAAPAAFCIPGTGSRSRIVVTTAARDLLSADELAATLEHERAHLRLRHHRALLAADVLTAALGWAGLLRDYADQARRLAEMAADDHAVRMHGRRTVASALLEMCHAPGPTGPGESAGFAMTGPDPAERIRRLISAPLATAGPLTRFLTAAATAAVVMLPLLLALGPALLLADTAHMGG</sequence>
<keyword evidence="10" id="KW-1185">Reference proteome</keyword>
<dbReference type="PANTHER" id="PTHR34978">
    <property type="entry name" value="POSSIBLE SENSOR-TRANSDUCER PROTEIN BLAR"/>
    <property type="match status" value="1"/>
</dbReference>
<feature type="transmembrane region" description="Helical" evidence="7">
    <location>
        <begin position="37"/>
        <end position="56"/>
    </location>
</feature>
<keyword evidence="7" id="KW-1133">Transmembrane helix</keyword>
<feature type="transmembrane region" description="Helical" evidence="7">
    <location>
        <begin position="195"/>
        <end position="212"/>
    </location>
</feature>
<keyword evidence="3 6" id="KW-0378">Hydrolase</keyword>
<accession>A0ABW6U9E6</accession>
<keyword evidence="1 6" id="KW-0645">Protease</keyword>
<dbReference type="Proteomes" id="UP001602058">
    <property type="component" value="Unassembled WGS sequence"/>
</dbReference>
<dbReference type="InterPro" id="IPR001915">
    <property type="entry name" value="Peptidase_M48"/>
</dbReference>
<evidence type="ECO:0000256" key="7">
    <source>
        <dbReference type="SAM" id="Phobius"/>
    </source>
</evidence>
<gene>
    <name evidence="9" type="ORF">ACFY1D_00850</name>
</gene>
<dbReference type="PANTHER" id="PTHR34978:SF3">
    <property type="entry name" value="SLR0241 PROTEIN"/>
    <property type="match status" value="1"/>
</dbReference>
<comment type="caution">
    <text evidence="9">The sequence shown here is derived from an EMBL/GenBank/DDBJ whole genome shotgun (WGS) entry which is preliminary data.</text>
</comment>
<evidence type="ECO:0000256" key="6">
    <source>
        <dbReference type="RuleBase" id="RU003983"/>
    </source>
</evidence>
<keyword evidence="5 6" id="KW-0482">Metalloprotease</keyword>
<keyword evidence="7" id="KW-0812">Transmembrane</keyword>
<protein>
    <submittedName>
        <fullName evidence="9">M56 family metallopeptidase</fullName>
    </submittedName>
</protein>
<dbReference type="CDD" id="cd07326">
    <property type="entry name" value="M56_BlaR1_MecR1_like"/>
    <property type="match status" value="1"/>
</dbReference>
<feature type="domain" description="Peptidase M48" evidence="8">
    <location>
        <begin position="139"/>
        <end position="276"/>
    </location>
</feature>
<comment type="cofactor">
    <cofactor evidence="6">
        <name>Zn(2+)</name>
        <dbReference type="ChEBI" id="CHEBI:29105"/>
    </cofactor>
    <text evidence="6">Binds 1 zinc ion per subunit.</text>
</comment>